<evidence type="ECO:0000313" key="2">
    <source>
        <dbReference type="EMBL" id="MFD0687633.1"/>
    </source>
</evidence>
<evidence type="ECO:0000313" key="3">
    <source>
        <dbReference type="Proteomes" id="UP001597063"/>
    </source>
</evidence>
<organism evidence="2 3">
    <name type="scientific">Actinomadura fibrosa</name>
    <dbReference type="NCBI Taxonomy" id="111802"/>
    <lineage>
        <taxon>Bacteria</taxon>
        <taxon>Bacillati</taxon>
        <taxon>Actinomycetota</taxon>
        <taxon>Actinomycetes</taxon>
        <taxon>Streptosporangiales</taxon>
        <taxon>Thermomonosporaceae</taxon>
        <taxon>Actinomadura</taxon>
    </lineage>
</organism>
<sequence length="194" mass="20703">MTVGSTGPSPFGGFGSSIFRMMHASMTKSLSGFSAQLAEAARPQIRVSTALDNLSADATKAFSAIHADLLKAAQPQLPALTFSSGLAEAAKPLSAIHADLFKTNNQYSAQLAKAMQPQIPASIRYCGLLAGLGLSRELGELAQSFRETLRKVIEYRPVARWLDADAQARPERWPDSSAATSSQRPATRLDAALR</sequence>
<gene>
    <name evidence="2" type="ORF">ACFQZM_24275</name>
</gene>
<dbReference type="EMBL" id="JBHTGP010000013">
    <property type="protein sequence ID" value="MFD0687633.1"/>
    <property type="molecule type" value="Genomic_DNA"/>
</dbReference>
<dbReference type="RefSeq" id="WP_131756830.1">
    <property type="nucleotide sequence ID" value="NZ_CAACUY010000022.1"/>
</dbReference>
<evidence type="ECO:0000256" key="1">
    <source>
        <dbReference type="SAM" id="MobiDB-lite"/>
    </source>
</evidence>
<feature type="region of interest" description="Disordered" evidence="1">
    <location>
        <begin position="170"/>
        <end position="194"/>
    </location>
</feature>
<reference evidence="3" key="1">
    <citation type="journal article" date="2019" name="Int. J. Syst. Evol. Microbiol.">
        <title>The Global Catalogue of Microorganisms (GCM) 10K type strain sequencing project: providing services to taxonomists for standard genome sequencing and annotation.</title>
        <authorList>
            <consortium name="The Broad Institute Genomics Platform"/>
            <consortium name="The Broad Institute Genome Sequencing Center for Infectious Disease"/>
            <person name="Wu L."/>
            <person name="Ma J."/>
        </authorList>
    </citation>
    <scope>NUCLEOTIDE SEQUENCE [LARGE SCALE GENOMIC DNA]</scope>
    <source>
        <strain evidence="3">JCM 9371</strain>
    </source>
</reference>
<proteinExistence type="predicted"/>
<comment type="caution">
    <text evidence="2">The sequence shown here is derived from an EMBL/GenBank/DDBJ whole genome shotgun (WGS) entry which is preliminary data.</text>
</comment>
<dbReference type="Proteomes" id="UP001597063">
    <property type="component" value="Unassembled WGS sequence"/>
</dbReference>
<protein>
    <submittedName>
        <fullName evidence="2">Uncharacterized protein</fullName>
    </submittedName>
</protein>
<keyword evidence="3" id="KW-1185">Reference proteome</keyword>
<name>A0ABW2XMC2_9ACTN</name>
<accession>A0ABW2XMC2</accession>